<feature type="non-terminal residue" evidence="1">
    <location>
        <position position="1117"/>
    </location>
</feature>
<dbReference type="Proteomes" id="UP000805193">
    <property type="component" value="Unassembled WGS sequence"/>
</dbReference>
<reference evidence="1 2" key="1">
    <citation type="journal article" date="2020" name="Cell">
        <title>Large-Scale Comparative Analyses of Tick Genomes Elucidate Their Genetic Diversity and Vector Capacities.</title>
        <authorList>
            <consortium name="Tick Genome and Microbiome Consortium (TIGMIC)"/>
            <person name="Jia N."/>
            <person name="Wang J."/>
            <person name="Shi W."/>
            <person name="Du L."/>
            <person name="Sun Y."/>
            <person name="Zhan W."/>
            <person name="Jiang J.F."/>
            <person name="Wang Q."/>
            <person name="Zhang B."/>
            <person name="Ji P."/>
            <person name="Bell-Sakyi L."/>
            <person name="Cui X.M."/>
            <person name="Yuan T.T."/>
            <person name="Jiang B.G."/>
            <person name="Yang W.F."/>
            <person name="Lam T.T."/>
            <person name="Chang Q.C."/>
            <person name="Ding S.J."/>
            <person name="Wang X.J."/>
            <person name="Zhu J.G."/>
            <person name="Ruan X.D."/>
            <person name="Zhao L."/>
            <person name="Wei J.T."/>
            <person name="Ye R.Z."/>
            <person name="Que T.C."/>
            <person name="Du C.H."/>
            <person name="Zhou Y.H."/>
            <person name="Cheng J.X."/>
            <person name="Dai P.F."/>
            <person name="Guo W.B."/>
            <person name="Han X.H."/>
            <person name="Huang E.J."/>
            <person name="Li L.F."/>
            <person name="Wei W."/>
            <person name="Gao Y.C."/>
            <person name="Liu J.Z."/>
            <person name="Shao H.Z."/>
            <person name="Wang X."/>
            <person name="Wang C.C."/>
            <person name="Yang T.C."/>
            <person name="Huo Q.B."/>
            <person name="Li W."/>
            <person name="Chen H.Y."/>
            <person name="Chen S.E."/>
            <person name="Zhou L.G."/>
            <person name="Ni X.B."/>
            <person name="Tian J.H."/>
            <person name="Sheng Y."/>
            <person name="Liu T."/>
            <person name="Pan Y.S."/>
            <person name="Xia L.Y."/>
            <person name="Li J."/>
            <person name="Zhao F."/>
            <person name="Cao W.C."/>
        </authorList>
    </citation>
    <scope>NUCLEOTIDE SEQUENCE [LARGE SCALE GENOMIC DNA]</scope>
    <source>
        <strain evidence="1">Iper-2018</strain>
    </source>
</reference>
<organism evidence="1 2">
    <name type="scientific">Ixodes persulcatus</name>
    <name type="common">Taiga tick</name>
    <dbReference type="NCBI Taxonomy" id="34615"/>
    <lineage>
        <taxon>Eukaryota</taxon>
        <taxon>Metazoa</taxon>
        <taxon>Ecdysozoa</taxon>
        <taxon>Arthropoda</taxon>
        <taxon>Chelicerata</taxon>
        <taxon>Arachnida</taxon>
        <taxon>Acari</taxon>
        <taxon>Parasitiformes</taxon>
        <taxon>Ixodida</taxon>
        <taxon>Ixodoidea</taxon>
        <taxon>Ixodidae</taxon>
        <taxon>Ixodinae</taxon>
        <taxon>Ixodes</taxon>
    </lineage>
</organism>
<dbReference type="EMBL" id="JABSTQ010001472">
    <property type="protein sequence ID" value="KAG0444787.1"/>
    <property type="molecule type" value="Genomic_DNA"/>
</dbReference>
<evidence type="ECO:0000313" key="2">
    <source>
        <dbReference type="Proteomes" id="UP000805193"/>
    </source>
</evidence>
<name>A0AC60QZZ7_IXOPE</name>
<feature type="non-terminal residue" evidence="1">
    <location>
        <position position="1"/>
    </location>
</feature>
<protein>
    <submittedName>
        <fullName evidence="1">Uncharacterized protein</fullName>
    </submittedName>
</protein>
<comment type="caution">
    <text evidence="1">The sequence shown here is derived from an EMBL/GenBank/DDBJ whole genome shotgun (WGS) entry which is preliminary data.</text>
</comment>
<accession>A0AC60QZZ7</accession>
<proteinExistence type="predicted"/>
<gene>
    <name evidence="1" type="ORF">HPB47_013372</name>
</gene>
<sequence>KLASRSRLPAAMETVKQGTTSRMVSRKASVGYTDHGDRPSLSCGRIRRHSDLERPQDDRRLMREMSDQFRRMSYGRTSEEVINSAKCWMQQESQLFWPDPGQWSRACCKDSIRSSLYDEEMVGLRCEWERKTQRKFQQNQRRLQQERQREEENKKLHERRQRQKILLTIGEEETGNGGQGRKGERKKREETLRTMGTKVSLGKPYLGHIASMGEQDVADVLGVERVGEALGAPDATSYLSQSRSVDVACDTLSARRCAPSLRSRDTHTASDWLRWLVTSAALKHKKSNQPMTTAQQLDALPCATLLQPPKPLDISGDVWRNWKTEDQKQGVYTIIEKFDSFYRPAANLAYNEFVFGTRDQKEEEPFNEWLTDIRVLANNCESDLLEERLLRSRIILGIRDKKLQQKLVNENPSYTKAVEMCRAWEQGEERNKRGASENACLDLHYEGKKCQVGFFVARQEVPVTLRGSVAEHLGLTIHVAGVSGTKFYEAARPFEAVFQGLGQLKDVVYDMKLQPGAKAAISLSFSMAIPHWQTPRYMYTPTDTSAHAHKMRGAIKRLRCSVRLGYCATEAHSWARGGASASAAAMTSLLWNAQTAEARAAAAAPARQPCSRLGGSILRPAVEANGRRVMGSVGAEQAAIPCRGDKVVDLPADYRFLLPTLPVSDPLKRTVFLHADIGARPYRIEDFKEPLRQLGVLKQVAGMGVFQMGHVWTVRLKSTAAKDQLLQPGKFQVKGGWCVPIDPERREVRMKLHWVPLDVPSDTLKKALGDYGVVREITRERWHIDGFEEVETTTCVARLALKEGTSLERLPHQLRVSGGAVLVVVPGRAPQCLRCKRSGHIRRDCKAPRCSECRGYGHERQECIKSYARAAGARNADDEANEHVMDVDEAERAAAPSVPVRLATGSAPSTSSTGATEPSEECEKKRRSKDSTSEETTAKKPSAEDSRRAGAPGAAVVSDQPQKDDTVGTEKTEKTEQNARDGTTEATPASALSDDSDNDATTAKKRLADRAAVTDELALRRLERQWTLVGKKGRYSSRSRSPPGNRESRLSQLLSLKNMASSAACLRIGTLNVRGLSARRRQYQLRRIFLEKDLDVIAVQETKIESEELTDCMARQF</sequence>
<evidence type="ECO:0000313" key="1">
    <source>
        <dbReference type="EMBL" id="KAG0444787.1"/>
    </source>
</evidence>
<keyword evidence="2" id="KW-1185">Reference proteome</keyword>